<dbReference type="AlphaFoldDB" id="A0A1R3VDI0"/>
<evidence type="ECO:0000313" key="2">
    <source>
        <dbReference type="EMBL" id="SIT56862.1"/>
    </source>
</evidence>
<dbReference type="EMBL" id="FTPD01000023">
    <property type="protein sequence ID" value="SIT56862.1"/>
    <property type="molecule type" value="Genomic_DNA"/>
</dbReference>
<keyword evidence="3" id="KW-1185">Reference proteome</keyword>
<sequence length="53" mass="5817">MSGACFLERVFATGDGKHFRIDLAAFHKPARSGPTDIRSTRRTLPEPVGCSVR</sequence>
<evidence type="ECO:0000313" key="3">
    <source>
        <dbReference type="Proteomes" id="UP000188388"/>
    </source>
</evidence>
<accession>A0A1R3VDI0</accession>
<reference evidence="3" key="1">
    <citation type="submission" date="2017-01" db="EMBL/GenBank/DDBJ databases">
        <authorList>
            <person name="Brunel B."/>
        </authorList>
    </citation>
    <scope>NUCLEOTIDE SEQUENCE [LARGE SCALE GENOMIC DNA]</scope>
</reference>
<evidence type="ECO:0000256" key="1">
    <source>
        <dbReference type="SAM" id="MobiDB-lite"/>
    </source>
</evidence>
<name>A0A1R3VDI0_9HYPH</name>
<feature type="region of interest" description="Disordered" evidence="1">
    <location>
        <begin position="30"/>
        <end position="53"/>
    </location>
</feature>
<dbReference type="Proteomes" id="UP000188388">
    <property type="component" value="Unassembled WGS sequence"/>
</dbReference>
<proteinExistence type="predicted"/>
<protein>
    <submittedName>
        <fullName evidence="2">Uncharacterized protein</fullName>
    </submittedName>
</protein>
<organism evidence="2 3">
    <name type="scientific">Mesorhizobium prunaredense</name>
    <dbReference type="NCBI Taxonomy" id="1631249"/>
    <lineage>
        <taxon>Bacteria</taxon>
        <taxon>Pseudomonadati</taxon>
        <taxon>Pseudomonadota</taxon>
        <taxon>Alphaproteobacteria</taxon>
        <taxon>Hyphomicrobiales</taxon>
        <taxon>Phyllobacteriaceae</taxon>
        <taxon>Mesorhizobium</taxon>
    </lineage>
</organism>
<gene>
    <name evidence="2" type="ORF">BQ8794_30311</name>
</gene>